<name>A0ABQ5DAS5_9ASTR</name>
<protein>
    <submittedName>
        <fullName evidence="2">Calcineurin B-like protein 4</fullName>
    </submittedName>
</protein>
<dbReference type="InterPro" id="IPR013103">
    <property type="entry name" value="RVT_2"/>
</dbReference>
<organism evidence="2 3">
    <name type="scientific">Tanacetum coccineum</name>
    <dbReference type="NCBI Taxonomy" id="301880"/>
    <lineage>
        <taxon>Eukaryota</taxon>
        <taxon>Viridiplantae</taxon>
        <taxon>Streptophyta</taxon>
        <taxon>Embryophyta</taxon>
        <taxon>Tracheophyta</taxon>
        <taxon>Spermatophyta</taxon>
        <taxon>Magnoliopsida</taxon>
        <taxon>eudicotyledons</taxon>
        <taxon>Gunneridae</taxon>
        <taxon>Pentapetalae</taxon>
        <taxon>asterids</taxon>
        <taxon>campanulids</taxon>
        <taxon>Asterales</taxon>
        <taxon>Asteraceae</taxon>
        <taxon>Asteroideae</taxon>
        <taxon>Anthemideae</taxon>
        <taxon>Anthemidinae</taxon>
        <taxon>Tanacetum</taxon>
    </lineage>
</organism>
<sequence length="144" mass="16641">MAQWKEAIKSEIESILQSHTWELVDLLSGCKPLGYKWIFKKKMKADGTIDKYKARLEIKGFRQQGLYYFDTYSTRITPIKMILAIAALRNGEVHQMDVKMTFLNGDLENVLHMNQPRGFMAPRLESKVCRLVKSLYGLSQAPIQ</sequence>
<reference evidence="2" key="2">
    <citation type="submission" date="2022-01" db="EMBL/GenBank/DDBJ databases">
        <authorList>
            <person name="Yamashiro T."/>
            <person name="Shiraishi A."/>
            <person name="Satake H."/>
            <person name="Nakayama K."/>
        </authorList>
    </citation>
    <scope>NUCLEOTIDE SEQUENCE</scope>
</reference>
<keyword evidence="3" id="KW-1185">Reference proteome</keyword>
<evidence type="ECO:0000259" key="1">
    <source>
        <dbReference type="Pfam" id="PF07727"/>
    </source>
</evidence>
<dbReference type="Pfam" id="PF07727">
    <property type="entry name" value="RVT_2"/>
    <property type="match status" value="1"/>
</dbReference>
<dbReference type="Proteomes" id="UP001151760">
    <property type="component" value="Unassembled WGS sequence"/>
</dbReference>
<evidence type="ECO:0000313" key="2">
    <source>
        <dbReference type="EMBL" id="GJT35341.1"/>
    </source>
</evidence>
<proteinExistence type="predicted"/>
<evidence type="ECO:0000313" key="3">
    <source>
        <dbReference type="Proteomes" id="UP001151760"/>
    </source>
</evidence>
<comment type="caution">
    <text evidence="2">The sequence shown here is derived from an EMBL/GenBank/DDBJ whole genome shotgun (WGS) entry which is preliminary data.</text>
</comment>
<dbReference type="EMBL" id="BQNB010015042">
    <property type="protein sequence ID" value="GJT35341.1"/>
    <property type="molecule type" value="Genomic_DNA"/>
</dbReference>
<gene>
    <name evidence="2" type="ORF">Tco_0925760</name>
</gene>
<reference evidence="2" key="1">
    <citation type="journal article" date="2022" name="Int. J. Mol. Sci.">
        <title>Draft Genome of Tanacetum Coccineum: Genomic Comparison of Closely Related Tanacetum-Family Plants.</title>
        <authorList>
            <person name="Yamashiro T."/>
            <person name="Shiraishi A."/>
            <person name="Nakayama K."/>
            <person name="Satake H."/>
        </authorList>
    </citation>
    <scope>NUCLEOTIDE SEQUENCE</scope>
</reference>
<feature type="domain" description="Reverse transcriptase Ty1/copia-type" evidence="1">
    <location>
        <begin position="19"/>
        <end position="143"/>
    </location>
</feature>
<accession>A0ABQ5DAS5</accession>